<reference evidence="1" key="1">
    <citation type="submission" date="2020-02" db="EMBL/GenBank/DDBJ databases">
        <authorList>
            <person name="Meier V. D."/>
        </authorList>
    </citation>
    <scope>NUCLEOTIDE SEQUENCE</scope>
    <source>
        <strain evidence="1">AVDCRST_MAG96</strain>
    </source>
</reference>
<accession>A0A6J4TWN9</accession>
<protein>
    <submittedName>
        <fullName evidence="1">Uncharacterized protein</fullName>
    </submittedName>
</protein>
<organism evidence="1">
    <name type="scientific">uncultured Segetibacter sp</name>
    <dbReference type="NCBI Taxonomy" id="481133"/>
    <lineage>
        <taxon>Bacteria</taxon>
        <taxon>Pseudomonadati</taxon>
        <taxon>Bacteroidota</taxon>
        <taxon>Chitinophagia</taxon>
        <taxon>Chitinophagales</taxon>
        <taxon>Chitinophagaceae</taxon>
        <taxon>Segetibacter</taxon>
        <taxon>environmental samples</taxon>
    </lineage>
</organism>
<evidence type="ECO:0000313" key="1">
    <source>
        <dbReference type="EMBL" id="CAA9532929.1"/>
    </source>
</evidence>
<name>A0A6J4TWN9_9BACT</name>
<proteinExistence type="predicted"/>
<dbReference type="AlphaFoldDB" id="A0A6J4TWN9"/>
<dbReference type="EMBL" id="CADCVN010001438">
    <property type="protein sequence ID" value="CAA9532929.1"/>
    <property type="molecule type" value="Genomic_DNA"/>
</dbReference>
<gene>
    <name evidence="1" type="ORF">AVDCRST_MAG96-3688</name>
</gene>
<sequence>MENTFSESIERKKVIFLQQQKTPNLRISRALLIKNLMKRNYIDLLS</sequence>